<dbReference type="AlphaFoldDB" id="A0AAV1WNT4"/>
<reference evidence="2 3" key="1">
    <citation type="submission" date="2024-03" db="EMBL/GenBank/DDBJ databases">
        <authorList>
            <person name="Martinez-Hernandez J."/>
        </authorList>
    </citation>
    <scope>NUCLEOTIDE SEQUENCE [LARGE SCALE GENOMIC DNA]</scope>
</reference>
<protein>
    <recommendedName>
        <fullName evidence="1">MYB-CC type transcription factor LHEQLE-containing domain-containing protein</fullName>
    </recommendedName>
</protein>
<dbReference type="Pfam" id="PF14379">
    <property type="entry name" value="Myb_CC_LHEQLE"/>
    <property type="match status" value="1"/>
</dbReference>
<dbReference type="EMBL" id="CAXHTB010000008">
    <property type="protein sequence ID" value="CAL0310922.1"/>
    <property type="molecule type" value="Genomic_DNA"/>
</dbReference>
<gene>
    <name evidence="2" type="ORF">LLUT_LOCUS11982</name>
</gene>
<organism evidence="2 3">
    <name type="scientific">Lupinus luteus</name>
    <name type="common">European yellow lupine</name>
    <dbReference type="NCBI Taxonomy" id="3873"/>
    <lineage>
        <taxon>Eukaryota</taxon>
        <taxon>Viridiplantae</taxon>
        <taxon>Streptophyta</taxon>
        <taxon>Embryophyta</taxon>
        <taxon>Tracheophyta</taxon>
        <taxon>Spermatophyta</taxon>
        <taxon>Magnoliopsida</taxon>
        <taxon>eudicotyledons</taxon>
        <taxon>Gunneridae</taxon>
        <taxon>Pentapetalae</taxon>
        <taxon>rosids</taxon>
        <taxon>fabids</taxon>
        <taxon>Fabales</taxon>
        <taxon>Fabaceae</taxon>
        <taxon>Papilionoideae</taxon>
        <taxon>50 kb inversion clade</taxon>
        <taxon>genistoids sensu lato</taxon>
        <taxon>core genistoids</taxon>
        <taxon>Genisteae</taxon>
        <taxon>Lupinus</taxon>
    </lineage>
</organism>
<name>A0AAV1WNT4_LUPLU</name>
<evidence type="ECO:0000313" key="3">
    <source>
        <dbReference type="Proteomes" id="UP001497480"/>
    </source>
</evidence>
<evidence type="ECO:0000259" key="1">
    <source>
        <dbReference type="Pfam" id="PF14379"/>
    </source>
</evidence>
<accession>A0AAV1WNT4</accession>
<keyword evidence="3" id="KW-1185">Reference proteome</keyword>
<sequence>MKIINTLHLHLTEIPIEKALRHQIEVQKRLDEQLEVLFTASLASMLVLTTS</sequence>
<comment type="caution">
    <text evidence="2">The sequence shown here is derived from an EMBL/GenBank/DDBJ whole genome shotgun (WGS) entry which is preliminary data.</text>
</comment>
<dbReference type="Proteomes" id="UP001497480">
    <property type="component" value="Unassembled WGS sequence"/>
</dbReference>
<dbReference type="InterPro" id="IPR025756">
    <property type="entry name" value="Myb_CC_LHEQLE"/>
</dbReference>
<evidence type="ECO:0000313" key="2">
    <source>
        <dbReference type="EMBL" id="CAL0310922.1"/>
    </source>
</evidence>
<proteinExistence type="predicted"/>
<feature type="domain" description="MYB-CC type transcription factor LHEQLE-containing" evidence="1">
    <location>
        <begin position="15"/>
        <end position="36"/>
    </location>
</feature>